<feature type="transmembrane region" description="Helical" evidence="8">
    <location>
        <begin position="610"/>
        <end position="634"/>
    </location>
</feature>
<feature type="transmembrane region" description="Helical" evidence="8">
    <location>
        <begin position="289"/>
        <end position="309"/>
    </location>
</feature>
<gene>
    <name evidence="9" type="ORF">Cvel_7307</name>
</gene>
<keyword evidence="4 8" id="KW-0812">Transmembrane</keyword>
<proteinExistence type="inferred from homology"/>
<feature type="compositionally biased region" description="Basic and acidic residues" evidence="7">
    <location>
        <begin position="169"/>
        <end position="194"/>
    </location>
</feature>
<evidence type="ECO:0000256" key="5">
    <source>
        <dbReference type="ARBA" id="ARBA00022989"/>
    </source>
</evidence>
<dbReference type="PANTHER" id="PTHR31585">
    <property type="entry name" value="FOLATE-BIOPTERIN TRANSPORTER 1, CHLOROPLASTIC"/>
    <property type="match status" value="1"/>
</dbReference>
<keyword evidence="3" id="KW-0813">Transport</keyword>
<comment type="similarity">
    <text evidence="2">Belongs to the major facilitator superfamily. Folate-biopterin transporter (TC 2.A.71) family.</text>
</comment>
<evidence type="ECO:0000256" key="8">
    <source>
        <dbReference type="SAM" id="Phobius"/>
    </source>
</evidence>
<sequence length="673" mass="71788">MRAVTEILQSHGDLMVLYFLVGFTFSFPTAAITLFLNFDLGLETDLASISAFYGAEYTATWFKALYGAVSDWLPLGPLDRRRPYLVVMSLGTALLYLGVANFVHSLGALYPMGVGIAVCFSFNEAVLNGVAVERHHRQRKETENEERRLRGVEREDDGLAGRGQVLTEMGHDAAERTHSGRAMTVRDEERERTWTVKVQSRSGAPEGSPAGEEGRNTDKRVWEEGLANQGDERSVEPSAGMKDEGATASSIQSCAYLVQTTATVASGLCSLGALAIWGEKEGGTDKGKGARLILAINGCLAFFAAFFAIRLRPLPPDRIGANSSSQEETTAEGRQSSVREAIPLDCSSAEAARMGERERADEDEERGLSRMSSPTPPHVTPNSDSDAGGALLLQQREESMGGRRSVKEGSCGQKLRRLGLSVWAALKLLTVPGLFLFCSSAMPISSVAFSSFVLGEKGLNLPGWFAAAVPLLSSAGGWTGTVLFWAASLRSRGFWESGRGWATAVVLGTLLSVGAGLTTVVAALKIHRQWGIGDTLFVVGDSFFVGLANAFAFVPLLVLAAKVSPKKSEATSFASLFSINAAAGSVSAWATSALSASLHVSADNGYSSLWLLILVCNAAKLLPLVLVPFAASVIDSAVVASPKKQQNPVETQRNGSMGSQAGVYQKNIKRFIN</sequence>
<accession>A0A0G4HL60</accession>
<feature type="transmembrane region" description="Helical" evidence="8">
    <location>
        <begin position="109"/>
        <end position="131"/>
    </location>
</feature>
<dbReference type="InterPro" id="IPR039309">
    <property type="entry name" value="BT1"/>
</dbReference>
<dbReference type="VEuPathDB" id="CryptoDB:Cvel_7307"/>
<feature type="transmembrane region" description="Helical" evidence="8">
    <location>
        <begin position="422"/>
        <end position="444"/>
    </location>
</feature>
<organism evidence="9">
    <name type="scientific">Chromera velia CCMP2878</name>
    <dbReference type="NCBI Taxonomy" id="1169474"/>
    <lineage>
        <taxon>Eukaryota</taxon>
        <taxon>Sar</taxon>
        <taxon>Alveolata</taxon>
        <taxon>Colpodellida</taxon>
        <taxon>Chromeraceae</taxon>
        <taxon>Chromera</taxon>
    </lineage>
</organism>
<evidence type="ECO:0000313" key="9">
    <source>
        <dbReference type="EMBL" id="CEM44837.1"/>
    </source>
</evidence>
<dbReference type="Pfam" id="PF03092">
    <property type="entry name" value="BT1"/>
    <property type="match status" value="1"/>
</dbReference>
<evidence type="ECO:0000256" key="7">
    <source>
        <dbReference type="SAM" id="MobiDB-lite"/>
    </source>
</evidence>
<feature type="compositionally biased region" description="Basic and acidic residues" evidence="7">
    <location>
        <begin position="140"/>
        <end position="159"/>
    </location>
</feature>
<dbReference type="AlphaFoldDB" id="A0A0G4HL60"/>
<evidence type="ECO:0000256" key="4">
    <source>
        <dbReference type="ARBA" id="ARBA00022692"/>
    </source>
</evidence>
<feature type="transmembrane region" description="Helical" evidence="8">
    <location>
        <begin position="464"/>
        <end position="489"/>
    </location>
</feature>
<dbReference type="SUPFAM" id="SSF103473">
    <property type="entry name" value="MFS general substrate transporter"/>
    <property type="match status" value="2"/>
</dbReference>
<feature type="region of interest" description="Disordered" evidence="7">
    <location>
        <begin position="319"/>
        <end position="387"/>
    </location>
</feature>
<feature type="compositionally biased region" description="Polar residues" evidence="7">
    <location>
        <begin position="321"/>
        <end position="338"/>
    </location>
</feature>
<feature type="transmembrane region" description="Helical" evidence="8">
    <location>
        <begin position="256"/>
        <end position="277"/>
    </location>
</feature>
<dbReference type="Gene3D" id="1.20.1250.20">
    <property type="entry name" value="MFS general substrate transporter like domains"/>
    <property type="match status" value="1"/>
</dbReference>
<feature type="transmembrane region" description="Helical" evidence="8">
    <location>
        <begin position="84"/>
        <end position="103"/>
    </location>
</feature>
<protein>
    <submittedName>
        <fullName evidence="9">Uncharacterized protein</fullName>
    </submittedName>
</protein>
<keyword evidence="5 8" id="KW-1133">Transmembrane helix</keyword>
<feature type="transmembrane region" description="Helical" evidence="8">
    <location>
        <begin position="536"/>
        <end position="561"/>
    </location>
</feature>
<evidence type="ECO:0000256" key="1">
    <source>
        <dbReference type="ARBA" id="ARBA00004141"/>
    </source>
</evidence>
<keyword evidence="6 8" id="KW-0472">Membrane</keyword>
<feature type="transmembrane region" description="Helical" evidence="8">
    <location>
        <begin position="15"/>
        <end position="36"/>
    </location>
</feature>
<evidence type="ECO:0000256" key="3">
    <source>
        <dbReference type="ARBA" id="ARBA00022448"/>
    </source>
</evidence>
<dbReference type="EMBL" id="CDMZ01003028">
    <property type="protein sequence ID" value="CEM44837.1"/>
    <property type="molecule type" value="Genomic_DNA"/>
</dbReference>
<feature type="transmembrane region" description="Helical" evidence="8">
    <location>
        <begin position="501"/>
        <end position="524"/>
    </location>
</feature>
<name>A0A0G4HL60_9ALVE</name>
<feature type="compositionally biased region" description="Low complexity" evidence="7">
    <location>
        <begin position="202"/>
        <end position="211"/>
    </location>
</feature>
<comment type="subcellular location">
    <subcellularLocation>
        <location evidence="1">Membrane</location>
        <topology evidence="1">Multi-pass membrane protein</topology>
    </subcellularLocation>
</comment>
<dbReference type="InterPro" id="IPR036259">
    <property type="entry name" value="MFS_trans_sf"/>
</dbReference>
<feature type="region of interest" description="Disordered" evidence="7">
    <location>
        <begin position="135"/>
        <end position="221"/>
    </location>
</feature>
<evidence type="ECO:0000256" key="6">
    <source>
        <dbReference type="ARBA" id="ARBA00023136"/>
    </source>
</evidence>
<dbReference type="GO" id="GO:0016020">
    <property type="term" value="C:membrane"/>
    <property type="evidence" value="ECO:0007669"/>
    <property type="project" value="UniProtKB-SubCell"/>
</dbReference>
<feature type="transmembrane region" description="Helical" evidence="8">
    <location>
        <begin position="573"/>
        <end position="590"/>
    </location>
</feature>
<dbReference type="PANTHER" id="PTHR31585:SF0">
    <property type="entry name" value="FOLATE-BIOPTERIN TRANSPORTER 1, CHLOROPLASTIC"/>
    <property type="match status" value="1"/>
</dbReference>
<feature type="compositionally biased region" description="Basic and acidic residues" evidence="7">
    <location>
        <begin position="212"/>
        <end position="221"/>
    </location>
</feature>
<evidence type="ECO:0000256" key="2">
    <source>
        <dbReference type="ARBA" id="ARBA00007015"/>
    </source>
</evidence>
<reference evidence="9" key="1">
    <citation type="submission" date="2014-11" db="EMBL/GenBank/DDBJ databases">
        <authorList>
            <person name="Otto D Thomas"/>
            <person name="Naeem Raeece"/>
        </authorList>
    </citation>
    <scope>NUCLEOTIDE SEQUENCE</scope>
</reference>